<reference evidence="2" key="1">
    <citation type="journal article" date="2021" name="Mol. Plant Microbe Interact.">
        <title>Complete Genome Sequence of the Plant-Pathogenic Fungus Colletotrichum lupini.</title>
        <authorList>
            <person name="Baroncelli R."/>
            <person name="Pensec F."/>
            <person name="Da Lio D."/>
            <person name="Boufleur T."/>
            <person name="Vicente I."/>
            <person name="Sarrocco S."/>
            <person name="Picot A."/>
            <person name="Baraldi E."/>
            <person name="Sukno S."/>
            <person name="Thon M."/>
            <person name="Le Floch G."/>
        </authorList>
    </citation>
    <scope>NUCLEOTIDE SEQUENCE</scope>
    <source>
        <strain evidence="2">IMI 504893</strain>
    </source>
</reference>
<evidence type="ECO:0000313" key="2">
    <source>
        <dbReference type="EMBL" id="UQC82288.1"/>
    </source>
</evidence>
<feature type="region of interest" description="Disordered" evidence="1">
    <location>
        <begin position="1"/>
        <end position="48"/>
    </location>
</feature>
<proteinExistence type="predicted"/>
<gene>
    <name evidence="2" type="ORF">CLUP02_07775</name>
</gene>
<keyword evidence="3" id="KW-1185">Reference proteome</keyword>
<name>A0A9Q8SRU4_9PEZI</name>
<accession>A0A9Q8SRU4</accession>
<dbReference type="RefSeq" id="XP_049143911.1">
    <property type="nucleotide sequence ID" value="XM_049286768.1"/>
</dbReference>
<dbReference type="KEGG" id="clup:CLUP02_07775"/>
<dbReference type="GeneID" id="73341778"/>
<dbReference type="AlphaFoldDB" id="A0A9Q8SRU4"/>
<evidence type="ECO:0000256" key="1">
    <source>
        <dbReference type="SAM" id="MobiDB-lite"/>
    </source>
</evidence>
<dbReference type="Proteomes" id="UP000830671">
    <property type="component" value="Chromosome 4"/>
</dbReference>
<sequence>MKLTKPGGRRKGPPDPQPHYGAREGHPGSTEMMHKIQRGPNSTNQEPEPWRWFVREILDPCA</sequence>
<dbReference type="EMBL" id="CP019476">
    <property type="protein sequence ID" value="UQC82288.1"/>
    <property type="molecule type" value="Genomic_DNA"/>
</dbReference>
<evidence type="ECO:0000313" key="3">
    <source>
        <dbReference type="Proteomes" id="UP000830671"/>
    </source>
</evidence>
<organism evidence="2 3">
    <name type="scientific">Colletotrichum lupini</name>
    <dbReference type="NCBI Taxonomy" id="145971"/>
    <lineage>
        <taxon>Eukaryota</taxon>
        <taxon>Fungi</taxon>
        <taxon>Dikarya</taxon>
        <taxon>Ascomycota</taxon>
        <taxon>Pezizomycotina</taxon>
        <taxon>Sordariomycetes</taxon>
        <taxon>Hypocreomycetidae</taxon>
        <taxon>Glomerellales</taxon>
        <taxon>Glomerellaceae</taxon>
        <taxon>Colletotrichum</taxon>
        <taxon>Colletotrichum acutatum species complex</taxon>
    </lineage>
</organism>
<protein>
    <submittedName>
        <fullName evidence="2">Uncharacterized protein</fullName>
    </submittedName>
</protein>